<evidence type="ECO:0000313" key="1">
    <source>
        <dbReference type="EMBL" id="DAD93000.1"/>
    </source>
</evidence>
<name>A0A8S5NFM5_9CAUD</name>
<reference evidence="1" key="1">
    <citation type="journal article" date="2021" name="Proc. Natl. Acad. Sci. U.S.A.">
        <title>A Catalog of Tens of Thousands of Viruses from Human Metagenomes Reveals Hidden Associations with Chronic Diseases.</title>
        <authorList>
            <person name="Tisza M.J."/>
            <person name="Buck C.B."/>
        </authorList>
    </citation>
    <scope>NUCLEOTIDE SEQUENCE</scope>
    <source>
        <strain evidence="1">Ctrok7</strain>
    </source>
</reference>
<dbReference type="EMBL" id="BK015149">
    <property type="protein sequence ID" value="DAD93000.1"/>
    <property type="molecule type" value="Genomic_DNA"/>
</dbReference>
<proteinExistence type="predicted"/>
<accession>A0A8S5NFM5</accession>
<sequence>MARRMNVVKQVVTKTNHYCGDCGHGVWYFDHENLDVANRLPICCRCPFSPNRSRIRSETACLNWIPKKPGELIVTPDKIVRP</sequence>
<protein>
    <submittedName>
        <fullName evidence="1">Uncharacterized protein</fullName>
    </submittedName>
</protein>
<organism evidence="1">
    <name type="scientific">Siphoviridae sp. ctrok7</name>
    <dbReference type="NCBI Taxonomy" id="2826480"/>
    <lineage>
        <taxon>Viruses</taxon>
        <taxon>Duplodnaviria</taxon>
        <taxon>Heunggongvirae</taxon>
        <taxon>Uroviricota</taxon>
        <taxon>Caudoviricetes</taxon>
    </lineage>
</organism>